<accession>A0A2W1N2Q0</accession>
<dbReference type="Proteomes" id="UP000249248">
    <property type="component" value="Unassembled WGS sequence"/>
</dbReference>
<evidence type="ECO:0000259" key="9">
    <source>
        <dbReference type="SMART" id="SM00382"/>
    </source>
</evidence>
<dbReference type="InterPro" id="IPR049163">
    <property type="entry name" value="Pif1-like_2B_dom"/>
</dbReference>
<dbReference type="GO" id="GO:0006281">
    <property type="term" value="P:DNA repair"/>
    <property type="evidence" value="ECO:0007669"/>
    <property type="project" value="InterPro"/>
</dbReference>
<dbReference type="AlphaFoldDB" id="A0A2W1N2Q0"/>
<dbReference type="GO" id="GO:0003678">
    <property type="term" value="F:DNA helicase activity"/>
    <property type="evidence" value="ECO:0007669"/>
    <property type="project" value="InterPro"/>
</dbReference>
<evidence type="ECO:0000256" key="8">
    <source>
        <dbReference type="ARBA" id="ARBA00023235"/>
    </source>
</evidence>
<keyword evidence="5" id="KW-0067">ATP-binding</keyword>
<dbReference type="CDD" id="cd18809">
    <property type="entry name" value="SF1_C_RecD"/>
    <property type="match status" value="1"/>
</dbReference>
<dbReference type="Pfam" id="PF05970">
    <property type="entry name" value="PIF1"/>
    <property type="match status" value="1"/>
</dbReference>
<proteinExistence type="predicted"/>
<dbReference type="PANTHER" id="PTHR47642:SF5">
    <property type="entry name" value="ATP-DEPENDENT DNA HELICASE"/>
    <property type="match status" value="1"/>
</dbReference>
<keyword evidence="3" id="KW-0378">Hydrolase</keyword>
<keyword evidence="11" id="KW-1185">Reference proteome</keyword>
<evidence type="ECO:0000256" key="5">
    <source>
        <dbReference type="ARBA" id="ARBA00022840"/>
    </source>
</evidence>
<evidence type="ECO:0000256" key="7">
    <source>
        <dbReference type="ARBA" id="ARBA00023204"/>
    </source>
</evidence>
<organism evidence="10 11">
    <name type="scientific">Putridiphycobacter roseus</name>
    <dbReference type="NCBI Taxonomy" id="2219161"/>
    <lineage>
        <taxon>Bacteria</taxon>
        <taxon>Pseudomonadati</taxon>
        <taxon>Bacteroidota</taxon>
        <taxon>Flavobacteriia</taxon>
        <taxon>Flavobacteriales</taxon>
        <taxon>Crocinitomicaceae</taxon>
        <taxon>Putridiphycobacter</taxon>
    </lineage>
</organism>
<evidence type="ECO:0000313" key="11">
    <source>
        <dbReference type="Proteomes" id="UP000249248"/>
    </source>
</evidence>
<keyword evidence="1" id="KW-0547">Nucleotide-binding</keyword>
<dbReference type="SMART" id="SM00382">
    <property type="entry name" value="AAA"/>
    <property type="match status" value="1"/>
</dbReference>
<dbReference type="CDD" id="cd18037">
    <property type="entry name" value="DEXSc_Pif1_like"/>
    <property type="match status" value="1"/>
</dbReference>
<gene>
    <name evidence="10" type="ORF">DNU06_04105</name>
</gene>
<keyword evidence="2" id="KW-0227">DNA damage</keyword>
<dbReference type="InterPro" id="IPR027417">
    <property type="entry name" value="P-loop_NTPase"/>
</dbReference>
<name>A0A2W1N2Q0_9FLAO</name>
<keyword evidence="7" id="KW-0234">DNA repair</keyword>
<comment type="caution">
    <text evidence="10">The sequence shown here is derived from an EMBL/GenBank/DDBJ whole genome shotgun (WGS) entry which is preliminary data.</text>
</comment>
<dbReference type="Pfam" id="PF21530">
    <property type="entry name" value="Pif1_2B_dom"/>
    <property type="match status" value="1"/>
</dbReference>
<dbReference type="InterPro" id="IPR051055">
    <property type="entry name" value="PIF1_helicase"/>
</dbReference>
<dbReference type="Gene3D" id="3.40.50.300">
    <property type="entry name" value="P-loop containing nucleotide triphosphate hydrolases"/>
    <property type="match status" value="2"/>
</dbReference>
<reference evidence="10 11" key="1">
    <citation type="submission" date="2018-06" db="EMBL/GenBank/DDBJ databases">
        <title>The draft genome sequence of Crocinitomix sp. SM1701.</title>
        <authorList>
            <person name="Zhang X."/>
        </authorList>
    </citation>
    <scope>NUCLEOTIDE SEQUENCE [LARGE SCALE GENOMIC DNA]</scope>
    <source>
        <strain evidence="10 11">SM1701</strain>
    </source>
</reference>
<evidence type="ECO:0000256" key="1">
    <source>
        <dbReference type="ARBA" id="ARBA00022741"/>
    </source>
</evidence>
<sequence length="442" mass="49507">MTQELALDILKSGRNVFLTGSAGTGKTYVLNQFIQYLNKYKISSGVTASTGIAATHIKGQTIHSWVGMGIKNQMTRKDLHFLSLNKALLKKIEKTKVLIIDEISMLHLNQLNLVDQILQYLKDNLLPFGGIQIVLCGDFFQLPPIGQPFEKSRDKFAFMSTAWVNAAFNICYLTQQFRQDKNVLSEVLGAIRNASVDKDIEAHLKKKLGEKQLENPPIQLYTHNADVDRINEEELDKIEEKVKYFWAKTHGKKELIVTLKKSVIVPERLSLKLGAKVMFVKNNPDKGYINGTLGKIIEFSELGLPVVRIAGKKEIIASPEEWSIDDDKGTSLASFLQIPLRLAWAITVHKSQGMTLDSATLDLSKTFEKGQGYVALSRLKSLEKMNLLGFNATALSIEPLAVKADKRFKELSAELAEKVDPADLKTEMEAFKIKAKALKFIK</sequence>
<dbReference type="RefSeq" id="WP_111061961.1">
    <property type="nucleotide sequence ID" value="NZ_JBHUCU010000002.1"/>
</dbReference>
<dbReference type="GO" id="GO:0000723">
    <property type="term" value="P:telomere maintenance"/>
    <property type="evidence" value="ECO:0007669"/>
    <property type="project" value="InterPro"/>
</dbReference>
<evidence type="ECO:0000313" key="10">
    <source>
        <dbReference type="EMBL" id="PZE17810.1"/>
    </source>
</evidence>
<dbReference type="InterPro" id="IPR003593">
    <property type="entry name" value="AAA+_ATPase"/>
</dbReference>
<evidence type="ECO:0000256" key="4">
    <source>
        <dbReference type="ARBA" id="ARBA00022806"/>
    </source>
</evidence>
<keyword evidence="4 10" id="KW-0347">Helicase</keyword>
<dbReference type="InterPro" id="IPR010285">
    <property type="entry name" value="DNA_helicase_pif1-like_DEAD"/>
</dbReference>
<feature type="domain" description="AAA+ ATPase" evidence="9">
    <location>
        <begin position="12"/>
        <end position="304"/>
    </location>
</feature>
<keyword evidence="6" id="KW-0238">DNA-binding</keyword>
<dbReference type="OrthoDB" id="9763659at2"/>
<dbReference type="Gene3D" id="2.30.30.940">
    <property type="match status" value="1"/>
</dbReference>
<dbReference type="PANTHER" id="PTHR47642">
    <property type="entry name" value="ATP-DEPENDENT DNA HELICASE"/>
    <property type="match status" value="1"/>
</dbReference>
<evidence type="ECO:0000256" key="6">
    <source>
        <dbReference type="ARBA" id="ARBA00023125"/>
    </source>
</evidence>
<dbReference type="SUPFAM" id="SSF52540">
    <property type="entry name" value="P-loop containing nucleoside triphosphate hydrolases"/>
    <property type="match status" value="2"/>
</dbReference>
<evidence type="ECO:0000256" key="3">
    <source>
        <dbReference type="ARBA" id="ARBA00022801"/>
    </source>
</evidence>
<keyword evidence="8" id="KW-0413">Isomerase</keyword>
<dbReference type="EMBL" id="QKSB01000002">
    <property type="protein sequence ID" value="PZE17810.1"/>
    <property type="molecule type" value="Genomic_DNA"/>
</dbReference>
<evidence type="ECO:0000256" key="2">
    <source>
        <dbReference type="ARBA" id="ARBA00022763"/>
    </source>
</evidence>
<protein>
    <submittedName>
        <fullName evidence="10">Helicase</fullName>
    </submittedName>
</protein>